<evidence type="ECO:0000313" key="3">
    <source>
        <dbReference type="Proteomes" id="UP000004705"/>
    </source>
</evidence>
<evidence type="ECO:0000256" key="1">
    <source>
        <dbReference type="SAM" id="Phobius"/>
    </source>
</evidence>
<evidence type="ECO:0000313" key="2">
    <source>
        <dbReference type="EMBL" id="EHY90022.1"/>
    </source>
</evidence>
<dbReference type="Proteomes" id="UP000004705">
    <property type="component" value="Chromosome"/>
</dbReference>
<keyword evidence="1" id="KW-1133">Transmembrane helix</keyword>
<gene>
    <name evidence="2" type="ORF">SacazDRAFT_03141</name>
</gene>
<sequence length="69" mass="7110">MPKKQQIPALAMAGNSRRAPKVLGSLFLLGVFAVIVKYPGEAAGWGSAVANGLSAAIDNVVAFISALER</sequence>
<dbReference type="EMBL" id="CM001466">
    <property type="protein sequence ID" value="EHY90022.1"/>
    <property type="molecule type" value="Genomic_DNA"/>
</dbReference>
<organism evidence="2 3">
    <name type="scientific">Saccharomonospora azurea NA-128</name>
    <dbReference type="NCBI Taxonomy" id="882081"/>
    <lineage>
        <taxon>Bacteria</taxon>
        <taxon>Bacillati</taxon>
        <taxon>Actinomycetota</taxon>
        <taxon>Actinomycetes</taxon>
        <taxon>Pseudonocardiales</taxon>
        <taxon>Pseudonocardiaceae</taxon>
        <taxon>Saccharomonospora</taxon>
    </lineage>
</organism>
<dbReference type="HOGENOM" id="CLU_2773408_0_0_11"/>
<protein>
    <submittedName>
        <fullName evidence="2">Uncharacterized protein</fullName>
    </submittedName>
</protein>
<dbReference type="AlphaFoldDB" id="H8GFG0"/>
<keyword evidence="3" id="KW-1185">Reference proteome</keyword>
<reference evidence="2 3" key="1">
    <citation type="journal article" date="2012" name="Stand. Genomic Sci.">
        <title>Genome sequence of the soil bacterium Saccharomonospora azurea type strain (NA-128(T)).</title>
        <authorList>
            <person name="Klenk H.P."/>
            <person name="Held B."/>
            <person name="Lucas S."/>
            <person name="Lapidus A."/>
            <person name="Copeland A."/>
            <person name="Hammon N."/>
            <person name="Pitluck S."/>
            <person name="Goodwin L.A."/>
            <person name="Han C."/>
            <person name="Tapia R."/>
            <person name="Brambilla E.M."/>
            <person name="Potter G."/>
            <person name="Land M."/>
            <person name="Ivanova N."/>
            <person name="Rohde M."/>
            <person name="Goker M."/>
            <person name="Detter J.C."/>
            <person name="Kyrpides N.C."/>
            <person name="Woyke T."/>
        </authorList>
    </citation>
    <scope>NUCLEOTIDE SEQUENCE [LARGE SCALE GENOMIC DNA]</scope>
    <source>
        <strain evidence="2 3">NA-128</strain>
    </source>
</reference>
<keyword evidence="1" id="KW-0472">Membrane</keyword>
<proteinExistence type="predicted"/>
<dbReference type="RefSeq" id="WP_005443143.1">
    <property type="nucleotide sequence ID" value="NZ_CM001466.1"/>
</dbReference>
<accession>H8GFG0</accession>
<name>H8GFG0_9PSEU</name>
<keyword evidence="1" id="KW-0812">Transmembrane</keyword>
<feature type="transmembrane region" description="Helical" evidence="1">
    <location>
        <begin position="43"/>
        <end position="67"/>
    </location>
</feature>